<name>A0A381NPY8_9ZZZZ</name>
<gene>
    <name evidence="1" type="ORF">METZ01_LOCUS9520</name>
</gene>
<evidence type="ECO:0000313" key="1">
    <source>
        <dbReference type="EMBL" id="SUZ56666.1"/>
    </source>
</evidence>
<reference evidence="1" key="1">
    <citation type="submission" date="2018-05" db="EMBL/GenBank/DDBJ databases">
        <authorList>
            <person name="Lanie J.A."/>
            <person name="Ng W.-L."/>
            <person name="Kazmierczak K.M."/>
            <person name="Andrzejewski T.M."/>
            <person name="Davidsen T.M."/>
            <person name="Wayne K.J."/>
            <person name="Tettelin H."/>
            <person name="Glass J.I."/>
            <person name="Rusch D."/>
            <person name="Podicherti R."/>
            <person name="Tsui H.-C.T."/>
            <person name="Winkler M.E."/>
        </authorList>
    </citation>
    <scope>NUCLEOTIDE SEQUENCE</scope>
</reference>
<dbReference type="EMBL" id="UINC01000516">
    <property type="protein sequence ID" value="SUZ56666.1"/>
    <property type="molecule type" value="Genomic_DNA"/>
</dbReference>
<organism evidence="1">
    <name type="scientific">marine metagenome</name>
    <dbReference type="NCBI Taxonomy" id="408172"/>
    <lineage>
        <taxon>unclassified sequences</taxon>
        <taxon>metagenomes</taxon>
        <taxon>ecological metagenomes</taxon>
    </lineage>
</organism>
<dbReference type="AlphaFoldDB" id="A0A381NPY8"/>
<protein>
    <recommendedName>
        <fullName evidence="2">EamA domain-containing protein</fullName>
    </recommendedName>
</protein>
<evidence type="ECO:0008006" key="2">
    <source>
        <dbReference type="Google" id="ProtNLM"/>
    </source>
</evidence>
<proteinExistence type="predicted"/>
<accession>A0A381NPY8</accession>
<sequence length="36" mass="3833">MVTVACAFLFHGERQDWWQTLGLVGSSAAVVLVIAG</sequence>